<evidence type="ECO:0000256" key="2">
    <source>
        <dbReference type="ARBA" id="ARBA00022475"/>
    </source>
</evidence>
<dbReference type="Pfam" id="PF00092">
    <property type="entry name" value="VWA"/>
    <property type="match status" value="1"/>
</dbReference>
<evidence type="ECO:0000256" key="1">
    <source>
        <dbReference type="ARBA" id="ARBA00004651"/>
    </source>
</evidence>
<dbReference type="Gene3D" id="3.40.50.410">
    <property type="entry name" value="von Willebrand factor, type A domain"/>
    <property type="match status" value="1"/>
</dbReference>
<dbReference type="EMBL" id="MK500409">
    <property type="protein sequence ID" value="QBK89200.1"/>
    <property type="molecule type" value="Genomic_DNA"/>
</dbReference>
<dbReference type="Pfam" id="PF13181">
    <property type="entry name" value="TPR_8"/>
    <property type="match status" value="1"/>
</dbReference>
<dbReference type="Pfam" id="PF02743">
    <property type="entry name" value="dCache_1"/>
    <property type="match status" value="1"/>
</dbReference>
<evidence type="ECO:0000259" key="8">
    <source>
        <dbReference type="PROSITE" id="PS50234"/>
    </source>
</evidence>
<dbReference type="PROSITE" id="PS50234">
    <property type="entry name" value="VWFA"/>
    <property type="match status" value="1"/>
</dbReference>
<evidence type="ECO:0000256" key="6">
    <source>
        <dbReference type="PROSITE-ProRule" id="PRU00339"/>
    </source>
</evidence>
<sequence length="891" mass="101471">MKLITQIMLCLTVPLAMVFIIMCFTTLSVIIPTTISWGYEVKTHIENEEINNLILRTTNLRNLSSLNFRHISNDLILMRDYANDIYGNKLPIENYYKHYYVTDPGPPLDTNGLNTEYSIWFNKASSDPNTQTYLNDSSVMDNTWRALYKSNNGYAGLYIGFEDGLFRHLPYMDLSGFPTFTYTCIITNALTVGYDPRCRGWYFLAKNDQTKIHFTEPYSDAGTGNILISVSHAIVDSSNNFLGAVSVDISMQNLASAILSEKILDNGYTYLMDMTGKLVVYPGLDYDKVYTVYDKEFTYLSEKESFEPVFNIITGNTGNIGKETFIKNGEEWLSIFSKVQDTDYIVVMVVPNSDIVKAITDINILVGVTIGIATAIMIVITIVMIFISVVVNIISANKITKSIKKFDTVECAITKGKYDVELEETDETSPEFKKMGRYLKDLILAIRFGNKSYFKGDHQKAFENYMKVLNITKEFDNKIGEGVVLNNLGSVVMELDKMVLKRSEDYFNEAITNVEDILDSTKDNDKQRRFKITLANRYMNLGVLYVTWKKSGKAIEMYNKSISLHKQCDNKLDEITVMGNLGILYLELNDNAQAFGKFKVAFDVASGMYKDEQTKENANVLRYAMLNMGKYYNKTKDLYQALDYLVKGLRLENTIDINFQKECLTHMAQAYEKIGNNLLANKIRKTLNITRPKHVLFVLDVSGSMQGPPIRNCRESINTIIKNYMNVNDLVSLLKFQQNYSWVFKDEEIKGNLDDLLLTDKVNNYTQADGTTAFYYAVDKAIRHHTKMKKNNTREQWIVALTDGDDNESNKHNIYSNTVVNKIKEHGVNIIVITVGKLSNIREIKNIVRASKSGMHIEVKDGNNGVHGIKEAFTKAIKMINNRGRINIESL</sequence>
<dbReference type="GO" id="GO:0005886">
    <property type="term" value="C:plasma membrane"/>
    <property type="evidence" value="ECO:0007669"/>
    <property type="project" value="UniProtKB-SubCell"/>
</dbReference>
<reference evidence="9" key="1">
    <citation type="journal article" date="2019" name="MBio">
        <title>Virus Genomes from Deep Sea Sediments Expand the Ocean Megavirome and Support Independent Origins of Viral Gigantism.</title>
        <authorList>
            <person name="Backstrom D."/>
            <person name="Yutin N."/>
            <person name="Jorgensen S.L."/>
            <person name="Dharamshi J."/>
            <person name="Homa F."/>
            <person name="Zaremba-Niedwiedzka K."/>
            <person name="Spang A."/>
            <person name="Wolf Y.I."/>
            <person name="Koonin E.V."/>
            <person name="Ettema T.J."/>
        </authorList>
    </citation>
    <scope>NUCLEOTIDE SEQUENCE</scope>
</reference>
<proteinExistence type="predicted"/>
<dbReference type="PANTHER" id="PTHR10098">
    <property type="entry name" value="RAPSYN-RELATED"/>
    <property type="match status" value="1"/>
</dbReference>
<dbReference type="SUPFAM" id="SSF103190">
    <property type="entry name" value="Sensory domain-like"/>
    <property type="match status" value="1"/>
</dbReference>
<evidence type="ECO:0000313" key="9">
    <source>
        <dbReference type="EMBL" id="QBK89200.1"/>
    </source>
</evidence>
<dbReference type="CDD" id="cd00198">
    <property type="entry name" value="vWFA"/>
    <property type="match status" value="1"/>
</dbReference>
<evidence type="ECO:0000256" key="5">
    <source>
        <dbReference type="ARBA" id="ARBA00023136"/>
    </source>
</evidence>
<dbReference type="InterPro" id="IPR019734">
    <property type="entry name" value="TPR_rpt"/>
</dbReference>
<keyword evidence="6" id="KW-0802">TPR repeat</keyword>
<evidence type="ECO:0000256" key="4">
    <source>
        <dbReference type="ARBA" id="ARBA00022989"/>
    </source>
</evidence>
<dbReference type="PROSITE" id="PS50005">
    <property type="entry name" value="TPR"/>
    <property type="match status" value="1"/>
</dbReference>
<dbReference type="SUPFAM" id="SSF53300">
    <property type="entry name" value="vWA-like"/>
    <property type="match status" value="1"/>
</dbReference>
<dbReference type="InterPro" id="IPR002035">
    <property type="entry name" value="VWF_A"/>
</dbReference>
<accession>A0A481Z1U7</accession>
<dbReference type="CDD" id="cd12913">
    <property type="entry name" value="PDC1_MCP_like"/>
    <property type="match status" value="1"/>
</dbReference>
<name>A0A481Z1U7_9VIRU</name>
<dbReference type="InterPro" id="IPR029151">
    <property type="entry name" value="Sensor-like_sf"/>
</dbReference>
<protein>
    <recommendedName>
        <fullName evidence="8">VWFA domain-containing protein</fullName>
    </recommendedName>
</protein>
<organism evidence="9">
    <name type="scientific">Mimivirus LCMiAC02</name>
    <dbReference type="NCBI Taxonomy" id="2506609"/>
    <lineage>
        <taxon>Viruses</taxon>
        <taxon>Varidnaviria</taxon>
        <taxon>Bamfordvirae</taxon>
        <taxon>Nucleocytoviricota</taxon>
        <taxon>Megaviricetes</taxon>
        <taxon>Imitervirales</taxon>
        <taxon>Mimiviridae</taxon>
        <taxon>Klosneuvirinae</taxon>
    </lineage>
</organism>
<feature type="transmembrane region" description="Helical" evidence="7">
    <location>
        <begin position="364"/>
        <end position="394"/>
    </location>
</feature>
<feature type="repeat" description="TPR" evidence="6">
    <location>
        <begin position="535"/>
        <end position="568"/>
    </location>
</feature>
<dbReference type="SMART" id="SM00028">
    <property type="entry name" value="TPR"/>
    <property type="match status" value="4"/>
</dbReference>
<feature type="transmembrane region" description="Helical" evidence="7">
    <location>
        <begin position="7"/>
        <end position="31"/>
    </location>
</feature>
<feature type="domain" description="VWFA" evidence="8">
    <location>
        <begin position="694"/>
        <end position="877"/>
    </location>
</feature>
<dbReference type="SMART" id="SM00327">
    <property type="entry name" value="VWA"/>
    <property type="match status" value="1"/>
</dbReference>
<evidence type="ECO:0000256" key="7">
    <source>
        <dbReference type="SAM" id="Phobius"/>
    </source>
</evidence>
<comment type="subcellular location">
    <subcellularLocation>
        <location evidence="1">Cell membrane</location>
        <topology evidence="1">Multi-pass membrane protein</topology>
    </subcellularLocation>
</comment>
<dbReference type="InterPro" id="IPR033479">
    <property type="entry name" value="dCache_1"/>
</dbReference>
<dbReference type="Gene3D" id="1.25.40.10">
    <property type="entry name" value="Tetratricopeptide repeat domain"/>
    <property type="match status" value="1"/>
</dbReference>
<dbReference type="InterPro" id="IPR011990">
    <property type="entry name" value="TPR-like_helical_dom_sf"/>
</dbReference>
<keyword evidence="5 7" id="KW-0472">Membrane</keyword>
<keyword evidence="2" id="KW-1003">Cell membrane</keyword>
<evidence type="ECO:0000256" key="3">
    <source>
        <dbReference type="ARBA" id="ARBA00022692"/>
    </source>
</evidence>
<dbReference type="InterPro" id="IPR036465">
    <property type="entry name" value="vWFA_dom_sf"/>
</dbReference>
<gene>
    <name evidence="9" type="ORF">LCMiAC02_02950</name>
</gene>
<keyword evidence="4 7" id="KW-1133">Transmembrane helix</keyword>
<dbReference type="Gene3D" id="3.30.450.20">
    <property type="entry name" value="PAS domain"/>
    <property type="match status" value="2"/>
</dbReference>
<dbReference type="CDD" id="cd12912">
    <property type="entry name" value="PDC2_MCP_like"/>
    <property type="match status" value="1"/>
</dbReference>
<keyword evidence="3 7" id="KW-0812">Transmembrane</keyword>
<dbReference type="SUPFAM" id="SSF48452">
    <property type="entry name" value="TPR-like"/>
    <property type="match status" value="1"/>
</dbReference>